<organism evidence="2">
    <name type="scientific">Lepeophtheirus salmonis</name>
    <name type="common">Salmon louse</name>
    <name type="synonym">Caligus salmonis</name>
    <dbReference type="NCBI Taxonomy" id="72036"/>
    <lineage>
        <taxon>Eukaryota</taxon>
        <taxon>Metazoa</taxon>
        <taxon>Ecdysozoa</taxon>
        <taxon>Arthropoda</taxon>
        <taxon>Crustacea</taxon>
        <taxon>Multicrustacea</taxon>
        <taxon>Hexanauplia</taxon>
        <taxon>Copepoda</taxon>
        <taxon>Siphonostomatoida</taxon>
        <taxon>Caligidae</taxon>
        <taxon>Lepeophtheirus</taxon>
    </lineage>
</organism>
<dbReference type="EMBL" id="HACA01019311">
    <property type="protein sequence ID" value="CDW36672.1"/>
    <property type="molecule type" value="Transcribed_RNA"/>
</dbReference>
<name>A0A0K2UFD7_LEPSM</name>
<protein>
    <submittedName>
        <fullName evidence="2">Uncharacterized protein</fullName>
    </submittedName>
</protein>
<reference evidence="2" key="1">
    <citation type="submission" date="2014-05" db="EMBL/GenBank/DDBJ databases">
        <authorList>
            <person name="Chronopoulou M."/>
        </authorList>
    </citation>
    <scope>NUCLEOTIDE SEQUENCE</scope>
    <source>
        <tissue evidence="2">Whole organism</tissue>
    </source>
</reference>
<evidence type="ECO:0000256" key="1">
    <source>
        <dbReference type="SAM" id="MobiDB-lite"/>
    </source>
</evidence>
<feature type="non-terminal residue" evidence="2">
    <location>
        <position position="1"/>
    </location>
</feature>
<sequence length="56" mass="6169">LELRIDFGGIPIYHFLVFFLPSKAAYSSSNSTSPNPSLGRHEKRTTSVVSARPFAT</sequence>
<feature type="compositionally biased region" description="Low complexity" evidence="1">
    <location>
        <begin position="27"/>
        <end position="37"/>
    </location>
</feature>
<accession>A0A0K2UFD7</accession>
<evidence type="ECO:0000313" key="2">
    <source>
        <dbReference type="EMBL" id="CDW36672.1"/>
    </source>
</evidence>
<feature type="region of interest" description="Disordered" evidence="1">
    <location>
        <begin position="26"/>
        <end position="56"/>
    </location>
</feature>
<proteinExistence type="predicted"/>
<dbReference type="AlphaFoldDB" id="A0A0K2UFD7"/>